<protein>
    <submittedName>
        <fullName evidence="1">Uncharacterized protein</fullName>
    </submittedName>
</protein>
<organism evidence="1">
    <name type="scientific">marine metagenome</name>
    <dbReference type="NCBI Taxonomy" id="408172"/>
    <lineage>
        <taxon>unclassified sequences</taxon>
        <taxon>metagenomes</taxon>
        <taxon>ecological metagenomes</taxon>
    </lineage>
</organism>
<evidence type="ECO:0000313" key="1">
    <source>
        <dbReference type="EMBL" id="SVB15445.1"/>
    </source>
</evidence>
<dbReference type="EMBL" id="UINC01030671">
    <property type="protein sequence ID" value="SVB15445.1"/>
    <property type="molecule type" value="Genomic_DNA"/>
</dbReference>
<gene>
    <name evidence="1" type="ORF">METZ01_LOCUS168299</name>
</gene>
<accession>A0A382BNX4</accession>
<proteinExistence type="predicted"/>
<name>A0A382BNX4_9ZZZZ</name>
<dbReference type="AlphaFoldDB" id="A0A382BNX4"/>
<reference evidence="1" key="1">
    <citation type="submission" date="2018-05" db="EMBL/GenBank/DDBJ databases">
        <authorList>
            <person name="Lanie J.A."/>
            <person name="Ng W.-L."/>
            <person name="Kazmierczak K.M."/>
            <person name="Andrzejewski T.M."/>
            <person name="Davidsen T.M."/>
            <person name="Wayne K.J."/>
            <person name="Tettelin H."/>
            <person name="Glass J.I."/>
            <person name="Rusch D."/>
            <person name="Podicherti R."/>
            <person name="Tsui H.-C.T."/>
            <person name="Winkler M.E."/>
        </authorList>
    </citation>
    <scope>NUCLEOTIDE SEQUENCE</scope>
</reference>
<sequence>SYWEFIEATEGEDSSGWSSSVQEDISALEGYLMKMDIL</sequence>
<feature type="non-terminal residue" evidence="1">
    <location>
        <position position="1"/>
    </location>
</feature>